<dbReference type="NCBIfam" id="TIGR03465">
    <property type="entry name" value="HpnD"/>
    <property type="match status" value="1"/>
</dbReference>
<evidence type="ECO:0000256" key="2">
    <source>
        <dbReference type="ARBA" id="ARBA00022679"/>
    </source>
</evidence>
<sequence length="285" mass="32143">MNVDEAYQHCERITRREARNFSYGIRLLPPPKRRALSAVYAFARRVDDIGDGCAPTEQRLAALDEVRDQLHTLPERRDDPVLVALNDAAQRMDLPLTAFDELIDGCRADVLGRSYRTFDELRWYCGCVAGSIGRLSLGVFGSDSPARDTRLADALGVALQLTNILRDVLEDRRNGRIYLPTEELERFDCTLEMDEQGRLVDDEDALIALLQYQGMRAEEWYDVGLGLLSHLDSRSRACCAAMAGIYHRLLLRMMSRPWTVLRTRTSLPDWEKAVVAARSLAGAAP</sequence>
<comment type="caution">
    <text evidence="3">The sequence shown here is derived from an EMBL/GenBank/DDBJ whole genome shotgun (WGS) entry which is preliminary data.</text>
</comment>
<evidence type="ECO:0000256" key="1">
    <source>
        <dbReference type="ARBA" id="ARBA00004684"/>
    </source>
</evidence>
<comment type="pathway">
    <text evidence="1">Carotenoid biosynthesis; phytoene biosynthesis.</text>
</comment>
<dbReference type="InterPro" id="IPR008949">
    <property type="entry name" value="Isoprenoid_synthase_dom_sf"/>
</dbReference>
<dbReference type="InterPro" id="IPR017828">
    <property type="entry name" value="SQ_synth_HpnD-like"/>
</dbReference>
<dbReference type="SUPFAM" id="SSF48576">
    <property type="entry name" value="Terpenoid synthases"/>
    <property type="match status" value="1"/>
</dbReference>
<dbReference type="InterPro" id="IPR044843">
    <property type="entry name" value="Trans_IPPS_bact-type"/>
</dbReference>
<dbReference type="Gene3D" id="1.10.600.10">
    <property type="entry name" value="Farnesyl Diphosphate Synthase"/>
    <property type="match status" value="1"/>
</dbReference>
<dbReference type="Pfam" id="PF00494">
    <property type="entry name" value="SQS_PSY"/>
    <property type="match status" value="1"/>
</dbReference>
<name>A0A4D4J3W9_9PSEU</name>
<dbReference type="UniPathway" id="UPA00799"/>
<dbReference type="CDD" id="cd00683">
    <property type="entry name" value="Trans_IPPS_HH"/>
    <property type="match status" value="1"/>
</dbReference>
<dbReference type="InterPro" id="IPR033904">
    <property type="entry name" value="Trans_IPPS_HH"/>
</dbReference>
<evidence type="ECO:0000313" key="4">
    <source>
        <dbReference type="Proteomes" id="UP000298860"/>
    </source>
</evidence>
<evidence type="ECO:0000313" key="3">
    <source>
        <dbReference type="EMBL" id="GDY28677.1"/>
    </source>
</evidence>
<dbReference type="GO" id="GO:0004311">
    <property type="term" value="F:geranylgeranyl diphosphate synthase activity"/>
    <property type="evidence" value="ECO:0007669"/>
    <property type="project" value="InterPro"/>
</dbReference>
<dbReference type="AlphaFoldDB" id="A0A4D4J3W9"/>
<dbReference type="GO" id="GO:0051996">
    <property type="term" value="F:squalene synthase [NAD(P)H] activity"/>
    <property type="evidence" value="ECO:0007669"/>
    <property type="project" value="InterPro"/>
</dbReference>
<dbReference type="GO" id="GO:0016117">
    <property type="term" value="P:carotenoid biosynthetic process"/>
    <property type="evidence" value="ECO:0007669"/>
    <property type="project" value="InterPro"/>
</dbReference>
<protein>
    <submittedName>
        <fullName evidence="3">Squalene synthase HpnD</fullName>
    </submittedName>
</protein>
<keyword evidence="4" id="KW-1185">Reference proteome</keyword>
<accession>A0A4D4J3W9</accession>
<dbReference type="SFLD" id="SFLDG01212">
    <property type="entry name" value="Phytoene_synthase_like"/>
    <property type="match status" value="1"/>
</dbReference>
<gene>
    <name evidence="3" type="ORF">GTS_03100</name>
</gene>
<dbReference type="RefSeq" id="WP_137811866.1">
    <property type="nucleotide sequence ID" value="NZ_BJFL01000001.1"/>
</dbReference>
<dbReference type="EMBL" id="BJFL01000001">
    <property type="protein sequence ID" value="GDY28677.1"/>
    <property type="molecule type" value="Genomic_DNA"/>
</dbReference>
<dbReference type="OrthoDB" id="9807580at2"/>
<dbReference type="Proteomes" id="UP000298860">
    <property type="component" value="Unassembled WGS sequence"/>
</dbReference>
<dbReference type="SFLD" id="SFLDG01018">
    <property type="entry name" value="Squalene/Phytoene_Synthase_Lik"/>
    <property type="match status" value="1"/>
</dbReference>
<keyword evidence="2" id="KW-0808">Transferase</keyword>
<dbReference type="PROSITE" id="PS01045">
    <property type="entry name" value="SQUALEN_PHYTOEN_SYN_2"/>
    <property type="match status" value="1"/>
</dbReference>
<proteinExistence type="predicted"/>
<dbReference type="PANTHER" id="PTHR31480">
    <property type="entry name" value="BIFUNCTIONAL LYCOPENE CYCLASE/PHYTOENE SYNTHASE"/>
    <property type="match status" value="1"/>
</dbReference>
<reference evidence="4" key="1">
    <citation type="submission" date="2019-04" db="EMBL/GenBank/DDBJ databases">
        <title>Draft genome sequence of Pseudonocardiaceae bacterium SL3-2-4.</title>
        <authorList>
            <person name="Ningsih F."/>
            <person name="Yokota A."/>
            <person name="Sakai Y."/>
            <person name="Nanatani K."/>
            <person name="Yabe S."/>
            <person name="Oetari A."/>
            <person name="Sjamsuridzal W."/>
        </authorList>
    </citation>
    <scope>NUCLEOTIDE SEQUENCE [LARGE SCALE GENOMIC DNA]</scope>
    <source>
        <strain evidence="4">SL3-2-4</strain>
    </source>
</reference>
<dbReference type="SFLD" id="SFLDS00005">
    <property type="entry name" value="Isoprenoid_Synthase_Type_I"/>
    <property type="match status" value="1"/>
</dbReference>
<dbReference type="InterPro" id="IPR002060">
    <property type="entry name" value="Squ/phyt_synthse"/>
</dbReference>
<dbReference type="InterPro" id="IPR019845">
    <property type="entry name" value="Squalene/phytoene_synthase_CS"/>
</dbReference>
<organism evidence="3 4">
    <name type="scientific">Gandjariella thermophila</name>
    <dbReference type="NCBI Taxonomy" id="1931992"/>
    <lineage>
        <taxon>Bacteria</taxon>
        <taxon>Bacillati</taxon>
        <taxon>Actinomycetota</taxon>
        <taxon>Actinomycetes</taxon>
        <taxon>Pseudonocardiales</taxon>
        <taxon>Pseudonocardiaceae</taxon>
        <taxon>Gandjariella</taxon>
    </lineage>
</organism>